<protein>
    <recommendedName>
        <fullName evidence="4">ABC transporter domain-containing protein</fullName>
    </recommendedName>
</protein>
<evidence type="ECO:0000256" key="3">
    <source>
        <dbReference type="ARBA" id="ARBA00022840"/>
    </source>
</evidence>
<evidence type="ECO:0000259" key="4">
    <source>
        <dbReference type="PROSITE" id="PS50893"/>
    </source>
</evidence>
<keyword evidence="2" id="KW-0547">Nucleotide-binding</keyword>
<dbReference type="PROSITE" id="PS50893">
    <property type="entry name" value="ABC_TRANSPORTER_2"/>
    <property type="match status" value="1"/>
</dbReference>
<dbReference type="InterPro" id="IPR017871">
    <property type="entry name" value="ABC_transporter-like_CS"/>
</dbReference>
<dbReference type="PANTHER" id="PTHR43023:SF3">
    <property type="entry name" value="PROTEIN TRIGALACTOSYLDIACYLGLYCEROL 3, CHLOROPLASTIC"/>
    <property type="match status" value="1"/>
</dbReference>
<dbReference type="InterPro" id="IPR003439">
    <property type="entry name" value="ABC_transporter-like_ATP-bd"/>
</dbReference>
<feature type="domain" description="ABC transporter" evidence="4">
    <location>
        <begin position="96"/>
        <end position="349"/>
    </location>
</feature>
<dbReference type="Proteomes" id="UP001491310">
    <property type="component" value="Unassembled WGS sequence"/>
</dbReference>
<proteinExistence type="predicted"/>
<dbReference type="SMART" id="SM00382">
    <property type="entry name" value="AAA"/>
    <property type="match status" value="1"/>
</dbReference>
<name>A0ABR2YW90_9CHLO</name>
<reference evidence="5 6" key="1">
    <citation type="journal article" date="2024" name="Nat. Commun.">
        <title>Phylogenomics reveals the evolutionary origins of lichenization in chlorophyte algae.</title>
        <authorList>
            <person name="Puginier C."/>
            <person name="Libourel C."/>
            <person name="Otte J."/>
            <person name="Skaloud P."/>
            <person name="Haon M."/>
            <person name="Grisel S."/>
            <person name="Petersen M."/>
            <person name="Berrin J.G."/>
            <person name="Delaux P.M."/>
            <person name="Dal Grande F."/>
            <person name="Keller J."/>
        </authorList>
    </citation>
    <scope>NUCLEOTIDE SEQUENCE [LARGE SCALE GENOMIC DNA]</scope>
    <source>
        <strain evidence="5 6">SAG 216-7</strain>
    </source>
</reference>
<evidence type="ECO:0000313" key="6">
    <source>
        <dbReference type="Proteomes" id="UP001491310"/>
    </source>
</evidence>
<evidence type="ECO:0000256" key="2">
    <source>
        <dbReference type="ARBA" id="ARBA00022741"/>
    </source>
</evidence>
<keyword evidence="1" id="KW-0813">Transport</keyword>
<dbReference type="PANTHER" id="PTHR43023">
    <property type="entry name" value="PROTEIN TRIGALACTOSYLDIACYLGLYCEROL 3, CHLOROPLASTIC"/>
    <property type="match status" value="1"/>
</dbReference>
<evidence type="ECO:0000313" key="5">
    <source>
        <dbReference type="EMBL" id="KAK9916055.1"/>
    </source>
</evidence>
<dbReference type="Gene3D" id="3.40.50.300">
    <property type="entry name" value="P-loop containing nucleotide triphosphate hydrolases"/>
    <property type="match status" value="1"/>
</dbReference>
<dbReference type="InterPro" id="IPR027417">
    <property type="entry name" value="P-loop_NTPase"/>
</dbReference>
<organism evidence="5 6">
    <name type="scientific">Coccomyxa subellipsoidea</name>
    <dbReference type="NCBI Taxonomy" id="248742"/>
    <lineage>
        <taxon>Eukaryota</taxon>
        <taxon>Viridiplantae</taxon>
        <taxon>Chlorophyta</taxon>
        <taxon>core chlorophytes</taxon>
        <taxon>Trebouxiophyceae</taxon>
        <taxon>Trebouxiophyceae incertae sedis</taxon>
        <taxon>Coccomyxaceae</taxon>
        <taxon>Coccomyxa</taxon>
    </lineage>
</organism>
<dbReference type="SUPFAM" id="SSF52540">
    <property type="entry name" value="P-loop containing nucleoside triphosphate hydrolases"/>
    <property type="match status" value="1"/>
</dbReference>
<keyword evidence="6" id="KW-1185">Reference proteome</keyword>
<dbReference type="PROSITE" id="PS00211">
    <property type="entry name" value="ABC_TRANSPORTER_1"/>
    <property type="match status" value="1"/>
</dbReference>
<evidence type="ECO:0000256" key="1">
    <source>
        <dbReference type="ARBA" id="ARBA00022448"/>
    </source>
</evidence>
<comment type="caution">
    <text evidence="5">The sequence shown here is derived from an EMBL/GenBank/DDBJ whole genome shotgun (WGS) entry which is preliminary data.</text>
</comment>
<gene>
    <name evidence="5" type="ORF">WJX75_007892</name>
</gene>
<dbReference type="Pfam" id="PF00005">
    <property type="entry name" value="ABC_tran"/>
    <property type="match status" value="1"/>
</dbReference>
<dbReference type="CDD" id="cd03261">
    <property type="entry name" value="ABC_Org_Solvent_Resistant"/>
    <property type="match status" value="1"/>
</dbReference>
<dbReference type="InterPro" id="IPR003593">
    <property type="entry name" value="AAA+_ATPase"/>
</dbReference>
<accession>A0ABR2YW90</accession>
<dbReference type="EMBL" id="JALJOT010000004">
    <property type="protein sequence ID" value="KAK9916055.1"/>
    <property type="molecule type" value="Genomic_DNA"/>
</dbReference>
<keyword evidence="3" id="KW-0067">ATP-binding</keyword>
<sequence>MTARPPIGALSEGIEICSTSQSSACKLEPSSRFFGQRLSLHRSCSRRRRPFRAQTELLVARKVTALQDVDTILRPSYGTSSLTSSSARTDDNEILIELKDVHKSFGNKKILRGVNIKIRRGETVGIIGGSGTGKSTTLRLMAGLLAPDSGEVQILGQTRKGLLADDPELAERLKVGMVFQNGALFDSLTVGENVGFMLYEHTALPHDRIEAIVAESLSAVGLSGVEQLLPSELSGGMRKRVALARAIVRDDLHANDEQVVMYDEPTAGLDPVASTVVEDLIRSMHASPTSNGAGPRSGITSYIVVTHQHSTIRRAVDRIIFLHEGLVVWEGPVEEFDSTDEPIVRQFASGSLTGPIKYE</sequence>